<feature type="active site" description="Proton acceptor" evidence="7">
    <location>
        <position position="13"/>
    </location>
</feature>
<evidence type="ECO:0000256" key="7">
    <source>
        <dbReference type="HAMAP-Rule" id="MF_00011"/>
    </source>
</evidence>
<dbReference type="SMART" id="SM00788">
    <property type="entry name" value="Adenylsucc_synt"/>
    <property type="match status" value="1"/>
</dbReference>
<organism evidence="9">
    <name type="scientific">Streptomyces diastatochromogenes</name>
    <dbReference type="NCBI Taxonomy" id="42236"/>
    <lineage>
        <taxon>Bacteria</taxon>
        <taxon>Bacillati</taxon>
        <taxon>Actinomycetota</taxon>
        <taxon>Actinomycetes</taxon>
        <taxon>Kitasatosporales</taxon>
        <taxon>Streptomycetaceae</taxon>
        <taxon>Streptomyces</taxon>
    </lineage>
</organism>
<evidence type="ECO:0000313" key="9">
    <source>
        <dbReference type="EMBL" id="APT68173.1"/>
    </source>
</evidence>
<dbReference type="NCBIfam" id="NF003295">
    <property type="entry name" value="PRK04293.1"/>
    <property type="match status" value="1"/>
</dbReference>
<feature type="active site" description="Proton donor" evidence="7">
    <location>
        <position position="43"/>
    </location>
</feature>
<dbReference type="InterPro" id="IPR027417">
    <property type="entry name" value="P-loop_NTPase"/>
</dbReference>
<feature type="binding site" evidence="7">
    <location>
        <begin position="320"/>
        <end position="322"/>
    </location>
    <ligand>
        <name>GTP</name>
        <dbReference type="ChEBI" id="CHEBI:37565"/>
    </ligand>
</feature>
<feature type="binding site" evidence="7">
    <location>
        <begin position="249"/>
        <end position="255"/>
    </location>
    <ligand>
        <name>substrate</name>
    </ligand>
</feature>
<gene>
    <name evidence="9" type="primary">toyG</name>
    <name evidence="7" type="synonym">purA</name>
</gene>
<dbReference type="GO" id="GO:0046040">
    <property type="term" value="P:IMP metabolic process"/>
    <property type="evidence" value="ECO:0007669"/>
    <property type="project" value="TreeGrafter"/>
</dbReference>
<keyword evidence="6 7" id="KW-0342">GTP-binding</keyword>
<keyword evidence="3 7" id="KW-0547">Nucleotide-binding</keyword>
<comment type="cofactor">
    <cofactor evidence="7">
        <name>Mg(2+)</name>
        <dbReference type="ChEBI" id="CHEBI:18420"/>
    </cofactor>
    <text evidence="7">Binds 1 Mg(2+) ion per subunit.</text>
</comment>
<comment type="catalytic activity">
    <reaction evidence="7 8">
        <text>IMP + L-aspartate + GTP = N(6)-(1,2-dicarboxyethyl)-AMP + GDP + phosphate + 2 H(+)</text>
        <dbReference type="Rhea" id="RHEA:15753"/>
        <dbReference type="ChEBI" id="CHEBI:15378"/>
        <dbReference type="ChEBI" id="CHEBI:29991"/>
        <dbReference type="ChEBI" id="CHEBI:37565"/>
        <dbReference type="ChEBI" id="CHEBI:43474"/>
        <dbReference type="ChEBI" id="CHEBI:57567"/>
        <dbReference type="ChEBI" id="CHEBI:58053"/>
        <dbReference type="ChEBI" id="CHEBI:58189"/>
        <dbReference type="EC" id="6.3.4.4"/>
    </reaction>
</comment>
<feature type="binding site" evidence="7">
    <location>
        <position position="13"/>
    </location>
    <ligand>
        <name>Mg(2+)</name>
        <dbReference type="ChEBI" id="CHEBI:18420"/>
    </ligand>
</feature>
<feature type="binding site" evidence="7">
    <location>
        <position position="138"/>
    </location>
    <ligand>
        <name>IMP</name>
        <dbReference type="ChEBI" id="CHEBI:58053"/>
        <note>ligand shared between dimeric partners</note>
    </ligand>
</feature>
<feature type="binding site" evidence="7">
    <location>
        <position position="42"/>
    </location>
    <ligand>
        <name>Mg(2+)</name>
        <dbReference type="ChEBI" id="CHEBI:18420"/>
    </ligand>
</feature>
<keyword evidence="4 7" id="KW-0658">Purine biosynthesis</keyword>
<dbReference type="Gene3D" id="3.40.440.10">
    <property type="entry name" value="Adenylosuccinate Synthetase, subunit A, domain 1"/>
    <property type="match status" value="2"/>
</dbReference>
<comment type="similarity">
    <text evidence="7 8">Belongs to the adenylosuccinate synthetase family.</text>
</comment>
<dbReference type="Gene3D" id="3.90.170.10">
    <property type="entry name" value="Adenylosuccinate Synthetase, subunit A, domain 3"/>
    <property type="match status" value="1"/>
</dbReference>
<dbReference type="GO" id="GO:0005737">
    <property type="term" value="C:cytoplasm"/>
    <property type="evidence" value="ECO:0007669"/>
    <property type="project" value="UniProtKB-SubCell"/>
</dbReference>
<feature type="binding site" description="in other chain" evidence="7">
    <location>
        <begin position="13"/>
        <end position="16"/>
    </location>
    <ligand>
        <name>IMP</name>
        <dbReference type="ChEBI" id="CHEBI:58053"/>
        <note>ligand shared between dimeric partners</note>
    </ligand>
</feature>
<dbReference type="PANTHER" id="PTHR11846">
    <property type="entry name" value="ADENYLOSUCCINATE SYNTHETASE"/>
    <property type="match status" value="1"/>
</dbReference>
<feature type="binding site" evidence="7">
    <location>
        <begin position="42"/>
        <end position="44"/>
    </location>
    <ligand>
        <name>GTP</name>
        <dbReference type="ChEBI" id="CHEBI:37565"/>
    </ligand>
</feature>
<dbReference type="GO" id="GO:0004019">
    <property type="term" value="F:adenylosuccinate synthase activity"/>
    <property type="evidence" value="ECO:0007669"/>
    <property type="project" value="UniProtKB-UniRule"/>
</dbReference>
<dbReference type="EC" id="6.3.4.4" evidence="7 8"/>
<feature type="binding site" description="in other chain" evidence="7">
    <location>
        <position position="124"/>
    </location>
    <ligand>
        <name>IMP</name>
        <dbReference type="ChEBI" id="CHEBI:58053"/>
        <note>ligand shared between dimeric partners</note>
    </ligand>
</feature>
<protein>
    <recommendedName>
        <fullName evidence="7 8">Adenylosuccinate synthetase</fullName>
        <shortName evidence="7">AMPSase</shortName>
        <shortName evidence="7">AdSS</shortName>
        <ecNumber evidence="7 8">6.3.4.4</ecNumber>
    </recommendedName>
    <alternativeName>
        <fullName evidence="7">IMP--aspartate ligase</fullName>
    </alternativeName>
</protein>
<name>A0A1L7B5N0_STRDA</name>
<evidence type="ECO:0000256" key="3">
    <source>
        <dbReference type="ARBA" id="ARBA00022741"/>
    </source>
</evidence>
<comment type="function">
    <text evidence="7">Plays an important role in the de novo pathway of purine nucleotide biosynthesis. Catalyzes the first committed step in the biosynthesis of AMP from IMP.</text>
</comment>
<keyword evidence="2 7" id="KW-0479">Metal-binding</keyword>
<dbReference type="InterPro" id="IPR001114">
    <property type="entry name" value="Adenylosuccinate_synthetase"/>
</dbReference>
<reference evidence="9" key="1">
    <citation type="submission" date="2016-10" db="EMBL/GenBank/DDBJ databases">
        <authorList>
            <person name="de Groot N.N."/>
        </authorList>
    </citation>
    <scope>NUCLEOTIDE SEQUENCE</scope>
    <source>
        <strain evidence="9">1628</strain>
    </source>
</reference>
<evidence type="ECO:0000256" key="8">
    <source>
        <dbReference type="RuleBase" id="RU000520"/>
    </source>
</evidence>
<evidence type="ECO:0000256" key="4">
    <source>
        <dbReference type="ARBA" id="ARBA00022755"/>
    </source>
</evidence>
<feature type="binding site" description="in other chain" evidence="7">
    <location>
        <position position="253"/>
    </location>
    <ligand>
        <name>IMP</name>
        <dbReference type="ChEBI" id="CHEBI:58053"/>
        <note>ligand shared between dimeric partners</note>
    </ligand>
</feature>
<comment type="caution">
    <text evidence="7">Lacks conserved residue(s) required for the propagation of feature annotation.</text>
</comment>
<proteinExistence type="inferred from homology"/>
<dbReference type="InterPro" id="IPR042111">
    <property type="entry name" value="Adenylosuccinate_synth_dom3"/>
</dbReference>
<dbReference type="EMBL" id="KY022432">
    <property type="protein sequence ID" value="APT68173.1"/>
    <property type="molecule type" value="Genomic_DNA"/>
</dbReference>
<feature type="binding site" evidence="7">
    <location>
        <position position="255"/>
    </location>
    <ligand>
        <name>GTP</name>
        <dbReference type="ChEBI" id="CHEBI:37565"/>
    </ligand>
</feature>
<keyword evidence="1 7" id="KW-0436">Ligase</keyword>
<dbReference type="GO" id="GO:0000287">
    <property type="term" value="F:magnesium ion binding"/>
    <property type="evidence" value="ECO:0007669"/>
    <property type="project" value="UniProtKB-UniRule"/>
</dbReference>
<sequence length="351" mass="36817">MPGTVIVGGQWGDEAKGKISSYLAIRDEPAVAVRAGLGPGAGHTVVHAGRTMKLRQLPSAVIRPATRLLLGAGVLIRPEVLLREIAEFSAESRVGVDFRATVIDPEHVAAEAADAGLTDRVRSTGSGHGPALAARAMRAARRAEDVPELAPYLTDTVRVVNDAVDAGDRVHVEGTNGFGLSVLYGTYPYTVGKDSTASTAAADAGLGPTAIDEVVLVFRAYPTRVGAGPFRTEMTEAEAERLGIVEYGTVTGRRRRAGTFDLDQAREAVRVNRPTRIALTFLDHVDASCRAVRTGELPEAAAAFVARVEEGLGRPVDLLGTGPGTADVVDRWNGRPAGTARNVTSGQGGDR</sequence>
<comment type="subcellular location">
    <subcellularLocation>
        <location evidence="7">Cytoplasm</location>
    </subcellularLocation>
</comment>
<comment type="subunit">
    <text evidence="7">Homodimer.</text>
</comment>
<keyword evidence="5 7" id="KW-0460">Magnesium</keyword>
<dbReference type="PROSITE" id="PS01266">
    <property type="entry name" value="ADENYLOSUCCIN_SYN_1"/>
    <property type="match status" value="1"/>
</dbReference>
<feature type="binding site" description="in other chain" evidence="7">
    <location>
        <position position="176"/>
    </location>
    <ligand>
        <name>IMP</name>
        <dbReference type="ChEBI" id="CHEBI:58053"/>
        <note>ligand shared between dimeric partners</note>
    </ligand>
</feature>
<dbReference type="SUPFAM" id="SSF52540">
    <property type="entry name" value="P-loop containing nucleoside triphosphate hydrolases"/>
    <property type="match status" value="1"/>
</dbReference>
<dbReference type="AlphaFoldDB" id="A0A1L7B5N0"/>
<feature type="binding site" evidence="7">
    <location>
        <begin position="281"/>
        <end position="283"/>
    </location>
    <ligand>
        <name>GTP</name>
        <dbReference type="ChEBI" id="CHEBI:37565"/>
    </ligand>
</feature>
<dbReference type="Pfam" id="PF00709">
    <property type="entry name" value="Adenylsucc_synt"/>
    <property type="match status" value="2"/>
</dbReference>
<feature type="binding site" evidence="7">
    <location>
        <begin position="12"/>
        <end position="18"/>
    </location>
    <ligand>
        <name>GTP</name>
        <dbReference type="ChEBI" id="CHEBI:37565"/>
    </ligand>
</feature>
<comment type="pathway">
    <text evidence="7 8">Purine metabolism; AMP biosynthesis via de novo pathway; AMP from IMP: step 1/2.</text>
</comment>
<dbReference type="GO" id="GO:0044208">
    <property type="term" value="P:'de novo' AMP biosynthetic process"/>
    <property type="evidence" value="ECO:0007669"/>
    <property type="project" value="UniProtKB-UniRule"/>
</dbReference>
<evidence type="ECO:0000256" key="5">
    <source>
        <dbReference type="ARBA" id="ARBA00022842"/>
    </source>
</evidence>
<evidence type="ECO:0000256" key="1">
    <source>
        <dbReference type="ARBA" id="ARBA00022598"/>
    </source>
</evidence>
<dbReference type="HAMAP" id="MF_00011">
    <property type="entry name" value="Adenylosucc_synth"/>
    <property type="match status" value="1"/>
</dbReference>
<evidence type="ECO:0000256" key="2">
    <source>
        <dbReference type="ARBA" id="ARBA00022723"/>
    </source>
</evidence>
<dbReference type="PANTHER" id="PTHR11846:SF0">
    <property type="entry name" value="ADENYLOSUCCINATE SYNTHETASE"/>
    <property type="match status" value="1"/>
</dbReference>
<evidence type="ECO:0000256" key="6">
    <source>
        <dbReference type="ARBA" id="ARBA00023134"/>
    </source>
</evidence>
<dbReference type="GO" id="GO:0005525">
    <property type="term" value="F:GTP binding"/>
    <property type="evidence" value="ECO:0007669"/>
    <property type="project" value="UniProtKB-UniRule"/>
</dbReference>
<dbReference type="InterPro" id="IPR042109">
    <property type="entry name" value="Adenylosuccinate_synth_dom1"/>
</dbReference>
<accession>A0A1L7B5N0</accession>
<dbReference type="InterPro" id="IPR018220">
    <property type="entry name" value="Adenylosuccin_syn_GTP-bd"/>
</dbReference>
<keyword evidence="7" id="KW-0963">Cytoplasm</keyword>
<dbReference type="UniPathway" id="UPA00075">
    <property type="reaction ID" value="UER00335"/>
</dbReference>